<keyword evidence="1" id="KW-0812">Transmembrane</keyword>
<dbReference type="PANTHER" id="PTHR33415">
    <property type="entry name" value="PROTEIN EMBRYO DEFECTIVE 514"/>
    <property type="match status" value="1"/>
</dbReference>
<feature type="transmembrane region" description="Helical" evidence="1">
    <location>
        <begin position="57"/>
        <end position="77"/>
    </location>
</feature>
<dbReference type="OrthoDB" id="695233at2759"/>
<keyword evidence="1" id="KW-0472">Membrane</keyword>
<sequence length="219" mass="25085">MLHCDHDLFFYVENFSWKTYVLLYVIYIFFLYLMFIFFLITIQIVRAVPHSSIRKTVSLELAVALASVPMAFAAAHVRLRGFLLLRAHVLKASLPRLYTVAISSLEATQPLEPGASVGEGATWTAAVGGVGGVSHPMAPKKQVRSWEEHPEYRRWKNKEEEILRDIEPIMFLTKDILHSDKYHDGERLCPEDEKEVVEKLLVYHPYSKDKIGCGFDSIM</sequence>
<comment type="caution">
    <text evidence="2">The sequence shown here is derived from an EMBL/GenBank/DDBJ whole genome shotgun (WGS) entry which is preliminary data.</text>
</comment>
<feature type="transmembrane region" description="Helical" evidence="1">
    <location>
        <begin position="20"/>
        <end position="45"/>
    </location>
</feature>
<accession>A0A835R5E5</accession>
<gene>
    <name evidence="2" type="ORF">HPP92_008101</name>
</gene>
<protein>
    <submittedName>
        <fullName evidence="2">Uncharacterized protein</fullName>
    </submittedName>
</protein>
<evidence type="ECO:0000313" key="3">
    <source>
        <dbReference type="Proteomes" id="UP000639772"/>
    </source>
</evidence>
<dbReference type="InterPro" id="IPR044673">
    <property type="entry name" value="DCL-like"/>
</dbReference>
<dbReference type="Gene3D" id="3.10.450.40">
    <property type="match status" value="1"/>
</dbReference>
<dbReference type="EMBL" id="JADCNM010000004">
    <property type="protein sequence ID" value="KAG0486006.1"/>
    <property type="molecule type" value="Genomic_DNA"/>
</dbReference>
<dbReference type="Pfam" id="PF11523">
    <property type="entry name" value="DUF3223"/>
    <property type="match status" value="1"/>
</dbReference>
<keyword evidence="1" id="KW-1133">Transmembrane helix</keyword>
<dbReference type="PANTHER" id="PTHR33415:SF4">
    <property type="entry name" value="DCL PROTEIN (DUF3223)"/>
    <property type="match status" value="1"/>
</dbReference>
<dbReference type="GO" id="GO:0009507">
    <property type="term" value="C:chloroplast"/>
    <property type="evidence" value="ECO:0007669"/>
    <property type="project" value="TreeGrafter"/>
</dbReference>
<organism evidence="2 3">
    <name type="scientific">Vanilla planifolia</name>
    <name type="common">Vanilla</name>
    <dbReference type="NCBI Taxonomy" id="51239"/>
    <lineage>
        <taxon>Eukaryota</taxon>
        <taxon>Viridiplantae</taxon>
        <taxon>Streptophyta</taxon>
        <taxon>Embryophyta</taxon>
        <taxon>Tracheophyta</taxon>
        <taxon>Spermatophyta</taxon>
        <taxon>Magnoliopsida</taxon>
        <taxon>Liliopsida</taxon>
        <taxon>Asparagales</taxon>
        <taxon>Orchidaceae</taxon>
        <taxon>Vanilloideae</taxon>
        <taxon>Vanilleae</taxon>
        <taxon>Vanilla</taxon>
    </lineage>
</organism>
<reference evidence="2 3" key="1">
    <citation type="journal article" date="2020" name="Nat. Food">
        <title>A phased Vanilla planifolia genome enables genetic improvement of flavour and production.</title>
        <authorList>
            <person name="Hasing T."/>
            <person name="Tang H."/>
            <person name="Brym M."/>
            <person name="Khazi F."/>
            <person name="Huang T."/>
            <person name="Chambers A.H."/>
        </authorList>
    </citation>
    <scope>NUCLEOTIDE SEQUENCE [LARGE SCALE GENOMIC DNA]</scope>
    <source>
        <tissue evidence="2">Leaf</tissue>
    </source>
</reference>
<dbReference type="GO" id="GO:1901259">
    <property type="term" value="P:chloroplast rRNA processing"/>
    <property type="evidence" value="ECO:0007669"/>
    <property type="project" value="TreeGrafter"/>
</dbReference>
<proteinExistence type="predicted"/>
<dbReference type="Proteomes" id="UP000639772">
    <property type="component" value="Unassembled WGS sequence"/>
</dbReference>
<dbReference type="AlphaFoldDB" id="A0A835R5E5"/>
<evidence type="ECO:0000256" key="1">
    <source>
        <dbReference type="SAM" id="Phobius"/>
    </source>
</evidence>
<name>A0A835R5E5_VANPL</name>
<evidence type="ECO:0000313" key="2">
    <source>
        <dbReference type="EMBL" id="KAG0486006.1"/>
    </source>
</evidence>
<dbReference type="GO" id="GO:0009658">
    <property type="term" value="P:chloroplast organization"/>
    <property type="evidence" value="ECO:0007669"/>
    <property type="project" value="TreeGrafter"/>
</dbReference>
<feature type="non-terminal residue" evidence="2">
    <location>
        <position position="219"/>
    </location>
</feature>